<reference evidence="2" key="1">
    <citation type="submission" date="2019-04" db="EMBL/GenBank/DDBJ databases">
        <title>Evolution of Biomass-Degrading Anaerobic Consortia Revealed by Metagenomics.</title>
        <authorList>
            <person name="Peng X."/>
        </authorList>
    </citation>
    <scope>NUCLEOTIDE SEQUENCE</scope>
    <source>
        <strain evidence="2">SIG140</strain>
    </source>
</reference>
<protein>
    <submittedName>
        <fullName evidence="2">DUF4384 domain-containing protein</fullName>
    </submittedName>
</protein>
<proteinExistence type="predicted"/>
<gene>
    <name evidence="2" type="ORF">E7101_12125</name>
</gene>
<sequence>MKFKLLSVFILMCANLQPSAFAQKTVAVHGVYNYEVSTNDNVTFKEAKLKCIELAKAEAIKGEFGELITSDVIDTNVETNGEATSTFFWENTVAMAKGVWLGETKPTEFNVEYTDNKLIFKAEVWGTAREIIQAKADLKWKIMKEVDGKMQESNRFINGERVFLNFRSPADGYLAIYLITGDDETACLLPYKKDPTGRFRIKRGTVYTFFNREIDPETVQYRLKTNHPMEDNQFVIIFSPHPFTKCNDITGDARHPNSLSTHDFQKWLLSCQRADSDMVVDKRWLKIRKTGADQ</sequence>
<organism evidence="2 3">
    <name type="scientific">Xylanibacter ruminicola</name>
    <name type="common">Prevotella ruminicola</name>
    <dbReference type="NCBI Taxonomy" id="839"/>
    <lineage>
        <taxon>Bacteria</taxon>
        <taxon>Pseudomonadati</taxon>
        <taxon>Bacteroidota</taxon>
        <taxon>Bacteroidia</taxon>
        <taxon>Bacteroidales</taxon>
        <taxon>Prevotellaceae</taxon>
        <taxon>Xylanibacter</taxon>
    </lineage>
</organism>
<dbReference type="EMBL" id="SUYC01000015">
    <property type="protein sequence ID" value="MBE6271675.1"/>
    <property type="molecule type" value="Genomic_DNA"/>
</dbReference>
<feature type="signal peptide" evidence="1">
    <location>
        <begin position="1"/>
        <end position="22"/>
    </location>
</feature>
<evidence type="ECO:0000313" key="3">
    <source>
        <dbReference type="Proteomes" id="UP000806522"/>
    </source>
</evidence>
<dbReference type="Proteomes" id="UP000806522">
    <property type="component" value="Unassembled WGS sequence"/>
</dbReference>
<feature type="chain" id="PRO_5039270210" evidence="1">
    <location>
        <begin position="23"/>
        <end position="294"/>
    </location>
</feature>
<dbReference type="AlphaFoldDB" id="A0A9D5P1S5"/>
<evidence type="ECO:0000313" key="2">
    <source>
        <dbReference type="EMBL" id="MBE6271675.1"/>
    </source>
</evidence>
<keyword evidence="1" id="KW-0732">Signal</keyword>
<evidence type="ECO:0000256" key="1">
    <source>
        <dbReference type="SAM" id="SignalP"/>
    </source>
</evidence>
<name>A0A9D5P1S5_XYLRU</name>
<comment type="caution">
    <text evidence="2">The sequence shown here is derived from an EMBL/GenBank/DDBJ whole genome shotgun (WGS) entry which is preliminary data.</text>
</comment>
<accession>A0A9D5P1S5</accession>